<comment type="similarity">
    <text evidence="1">Belongs to the short-chain dehydrogenases/reductases (SDR) family.</text>
</comment>
<gene>
    <name evidence="3" type="ORF">CW740_10145</name>
</gene>
<dbReference type="EMBL" id="CP025120">
    <property type="protein sequence ID" value="AUD79581.1"/>
    <property type="molecule type" value="Genomic_DNA"/>
</dbReference>
<organism evidence="3 4">
    <name type="scientific">Kangiella profundi</name>
    <dbReference type="NCBI Taxonomy" id="1561924"/>
    <lineage>
        <taxon>Bacteria</taxon>
        <taxon>Pseudomonadati</taxon>
        <taxon>Pseudomonadota</taxon>
        <taxon>Gammaproteobacteria</taxon>
        <taxon>Kangiellales</taxon>
        <taxon>Kangiellaceae</taxon>
        <taxon>Kangiella</taxon>
    </lineage>
</organism>
<proteinExistence type="inferred from homology"/>
<dbReference type="Pfam" id="PF13561">
    <property type="entry name" value="adh_short_C2"/>
    <property type="match status" value="1"/>
</dbReference>
<dbReference type="Proteomes" id="UP000232693">
    <property type="component" value="Chromosome"/>
</dbReference>
<dbReference type="PANTHER" id="PTHR43639">
    <property type="entry name" value="OXIDOREDUCTASE, SHORT-CHAIN DEHYDROGENASE/REDUCTASE FAMILY (AFU_ORTHOLOGUE AFUA_5G02870)"/>
    <property type="match status" value="1"/>
</dbReference>
<evidence type="ECO:0000313" key="4">
    <source>
        <dbReference type="Proteomes" id="UP000232693"/>
    </source>
</evidence>
<dbReference type="GO" id="GO:0016491">
    <property type="term" value="F:oxidoreductase activity"/>
    <property type="evidence" value="ECO:0007669"/>
    <property type="project" value="UniProtKB-KW"/>
</dbReference>
<dbReference type="Gene3D" id="3.40.50.720">
    <property type="entry name" value="NAD(P)-binding Rossmann-like Domain"/>
    <property type="match status" value="1"/>
</dbReference>
<keyword evidence="2" id="KW-0560">Oxidoreductase</keyword>
<keyword evidence="4" id="KW-1185">Reference proteome</keyword>
<dbReference type="SUPFAM" id="SSF51735">
    <property type="entry name" value="NAD(P)-binding Rossmann-fold domains"/>
    <property type="match status" value="1"/>
</dbReference>
<accession>A0A2K9AWS6</accession>
<dbReference type="InterPro" id="IPR036291">
    <property type="entry name" value="NAD(P)-bd_dom_sf"/>
</dbReference>
<dbReference type="AlphaFoldDB" id="A0A2K9AWS6"/>
<dbReference type="PANTHER" id="PTHR43639:SF1">
    <property type="entry name" value="SHORT-CHAIN DEHYDROGENASE_REDUCTASE FAMILY PROTEIN"/>
    <property type="match status" value="1"/>
</dbReference>
<protein>
    <submittedName>
        <fullName evidence="3">Short-chain dehydrogenase</fullName>
    </submittedName>
</protein>
<dbReference type="RefSeq" id="WP_106647388.1">
    <property type="nucleotide sequence ID" value="NZ_BMGO01000001.1"/>
</dbReference>
<name>A0A2K9AWS6_9GAMM</name>
<dbReference type="PRINTS" id="PR00080">
    <property type="entry name" value="SDRFAMILY"/>
</dbReference>
<evidence type="ECO:0000313" key="3">
    <source>
        <dbReference type="EMBL" id="AUD79581.1"/>
    </source>
</evidence>
<evidence type="ECO:0000256" key="1">
    <source>
        <dbReference type="ARBA" id="ARBA00006484"/>
    </source>
</evidence>
<evidence type="ECO:0000256" key="2">
    <source>
        <dbReference type="ARBA" id="ARBA00023002"/>
    </source>
</evidence>
<dbReference type="InterPro" id="IPR002347">
    <property type="entry name" value="SDR_fam"/>
</dbReference>
<dbReference type="PRINTS" id="PR00081">
    <property type="entry name" value="GDHRDH"/>
</dbReference>
<dbReference type="OrthoDB" id="9793499at2"/>
<reference evidence="3 4" key="1">
    <citation type="submission" date="2017-12" db="EMBL/GenBank/DDBJ databases">
        <title>Kangiella profundi FT102 completed genome.</title>
        <authorList>
            <person name="Xu J."/>
            <person name="Wang J."/>
            <person name="Lu Y."/>
        </authorList>
    </citation>
    <scope>NUCLEOTIDE SEQUENCE [LARGE SCALE GENOMIC DNA]</scope>
    <source>
        <strain evidence="3 4">FT102</strain>
    </source>
</reference>
<sequence length="238" mass="25232">MSQQKVAIVTGGAIRVGRAIALELAKHGYAIALHYNHSAESAEQTAKEIEALGVQVKLIAANLSEPDSCSDVVAQAAELGELSVLINSAAIFPENDTINDDLSHWDQVMSLNLRAPVLLSQAFAASKPQQAHIINILDARINHPAGDHLVYRLSKAGLWHLTESLARELAPTIQVNGLALGAILPPPGADADHFARMADHIPLKRTGNPQAIADAVSFLIGQSFITGTIIPVDGGEFL</sequence>
<dbReference type="KEGG" id="kpd:CW740_10145"/>